<dbReference type="InterPro" id="IPR001872">
    <property type="entry name" value="Peptidase_A8"/>
</dbReference>
<dbReference type="RefSeq" id="WP_119630570.1">
    <property type="nucleotide sequence ID" value="NZ_AP017928.1"/>
</dbReference>
<dbReference type="KEGG" id="mmai:sS8_3411"/>
<comment type="function">
    <text evidence="9 10">This protein specifically catalyzes the removal of signal peptides from prolipoproteins.</text>
</comment>
<dbReference type="GO" id="GO:0005886">
    <property type="term" value="C:plasma membrane"/>
    <property type="evidence" value="ECO:0007669"/>
    <property type="project" value="UniProtKB-SubCell"/>
</dbReference>
<keyword evidence="3 9" id="KW-0645">Protease</keyword>
<comment type="caution">
    <text evidence="9">Lacks conserved residue(s) required for the propagation of feature annotation.</text>
</comment>
<dbReference type="PANTHER" id="PTHR33695">
    <property type="entry name" value="LIPOPROTEIN SIGNAL PEPTIDASE"/>
    <property type="match status" value="1"/>
</dbReference>
<dbReference type="EMBL" id="AP017928">
    <property type="protein sequence ID" value="BBA35349.1"/>
    <property type="molecule type" value="Genomic_DNA"/>
</dbReference>
<accession>A0A250KZZ0</accession>
<keyword evidence="13" id="KW-1185">Reference proteome</keyword>
<feature type="transmembrane region" description="Helical" evidence="9">
    <location>
        <begin position="126"/>
        <end position="145"/>
    </location>
</feature>
<comment type="similarity">
    <text evidence="1 9 11">Belongs to the peptidase A8 family.</text>
</comment>
<dbReference type="PANTHER" id="PTHR33695:SF1">
    <property type="entry name" value="LIPOPROTEIN SIGNAL PEPTIDASE"/>
    <property type="match status" value="1"/>
</dbReference>
<evidence type="ECO:0000313" key="12">
    <source>
        <dbReference type="EMBL" id="BBA35349.1"/>
    </source>
</evidence>
<keyword evidence="2 9" id="KW-1003">Cell membrane</keyword>
<comment type="subcellular location">
    <subcellularLocation>
        <location evidence="9">Cell membrane</location>
        <topology evidence="9">Multi-pass membrane protein</topology>
    </subcellularLocation>
</comment>
<comment type="catalytic activity">
    <reaction evidence="9 10">
        <text>Release of signal peptides from bacterial membrane prolipoproteins. Hydrolyzes -Xaa-Yaa-Zaa-|-(S,diacylglyceryl)Cys-, in which Xaa is hydrophobic (preferably Leu), and Yaa (Ala or Ser) and Zaa (Gly or Ala) have small, neutral side chains.</text>
        <dbReference type="EC" id="3.4.23.36"/>
    </reaction>
</comment>
<sequence>MLHWLWLSALVVGLDQLTKQMVDRSMELYESVGLLPFFQLTYLRNEGAAFSFLSQAGGWQRWLFIGLAVIASGAICYWLSRLGKNQRWEAAAWALVLGGALGNLIDRVIYGYVIDFLDVFYGEWHWPPFNVADSAITIGVAMLLIDSLRPRQSTASLV</sequence>
<gene>
    <name evidence="9" type="primary">lspA</name>
    <name evidence="12" type="ORF">sS8_3411</name>
</gene>
<keyword evidence="5 9" id="KW-0064">Aspartyl protease</keyword>
<dbReference type="PROSITE" id="PS00855">
    <property type="entry name" value="SPASE_II"/>
    <property type="match status" value="1"/>
</dbReference>
<dbReference type="HAMAP" id="MF_00161">
    <property type="entry name" value="LspA"/>
    <property type="match status" value="1"/>
</dbReference>
<dbReference type="PRINTS" id="PR00781">
    <property type="entry name" value="LIPOSIGPTASE"/>
</dbReference>
<evidence type="ECO:0000256" key="1">
    <source>
        <dbReference type="ARBA" id="ARBA00006139"/>
    </source>
</evidence>
<evidence type="ECO:0000256" key="11">
    <source>
        <dbReference type="RuleBase" id="RU004181"/>
    </source>
</evidence>
<evidence type="ECO:0000256" key="10">
    <source>
        <dbReference type="RuleBase" id="RU000594"/>
    </source>
</evidence>
<evidence type="ECO:0000256" key="5">
    <source>
        <dbReference type="ARBA" id="ARBA00022750"/>
    </source>
</evidence>
<dbReference type="Proteomes" id="UP000266313">
    <property type="component" value="Chromosome"/>
</dbReference>
<feature type="transmembrane region" description="Helical" evidence="9">
    <location>
        <begin position="92"/>
        <end position="114"/>
    </location>
</feature>
<dbReference type="AlphaFoldDB" id="A0A250KZZ0"/>
<dbReference type="NCBIfam" id="TIGR00077">
    <property type="entry name" value="lspA"/>
    <property type="match status" value="1"/>
</dbReference>
<comment type="pathway">
    <text evidence="9">Protein modification; lipoprotein biosynthesis (signal peptide cleavage).</text>
</comment>
<proteinExistence type="inferred from homology"/>
<dbReference type="UniPathway" id="UPA00665"/>
<protein>
    <recommendedName>
        <fullName evidence="9">Lipoprotein signal peptidase</fullName>
        <ecNumber evidence="9">3.4.23.36</ecNumber>
    </recommendedName>
    <alternativeName>
        <fullName evidence="9">Prolipoprotein signal peptidase</fullName>
    </alternativeName>
    <alternativeName>
        <fullName evidence="9">Signal peptidase II</fullName>
        <shortName evidence="9">SPase II</shortName>
    </alternativeName>
</protein>
<dbReference type="GO" id="GO:0006508">
    <property type="term" value="P:proteolysis"/>
    <property type="evidence" value="ECO:0007669"/>
    <property type="project" value="UniProtKB-KW"/>
</dbReference>
<feature type="active site" evidence="9">
    <location>
        <position position="133"/>
    </location>
</feature>
<evidence type="ECO:0000256" key="8">
    <source>
        <dbReference type="ARBA" id="ARBA00023136"/>
    </source>
</evidence>
<name>A0A250KZZ0_9GAMM</name>
<evidence type="ECO:0000256" key="3">
    <source>
        <dbReference type="ARBA" id="ARBA00022670"/>
    </source>
</evidence>
<dbReference type="Pfam" id="PF01252">
    <property type="entry name" value="Peptidase_A8"/>
    <property type="match status" value="1"/>
</dbReference>
<keyword evidence="7 9" id="KW-1133">Transmembrane helix</keyword>
<evidence type="ECO:0000256" key="6">
    <source>
        <dbReference type="ARBA" id="ARBA00022801"/>
    </source>
</evidence>
<keyword evidence="4 9" id="KW-0812">Transmembrane</keyword>
<keyword evidence="6 9" id="KW-0378">Hydrolase</keyword>
<keyword evidence="8 9" id="KW-0472">Membrane</keyword>
<evidence type="ECO:0000256" key="9">
    <source>
        <dbReference type="HAMAP-Rule" id="MF_00161"/>
    </source>
</evidence>
<evidence type="ECO:0000313" key="13">
    <source>
        <dbReference type="Proteomes" id="UP000266313"/>
    </source>
</evidence>
<reference evidence="12 13" key="1">
    <citation type="submission" date="2016-12" db="EMBL/GenBank/DDBJ databases">
        <title>Genome sequencing of Methylocaldum marinum.</title>
        <authorList>
            <person name="Takeuchi M."/>
            <person name="Kamagata Y."/>
            <person name="Hiraoka S."/>
            <person name="Oshima K."/>
            <person name="Hattori M."/>
            <person name="Iwasaki W."/>
        </authorList>
    </citation>
    <scope>NUCLEOTIDE SEQUENCE [LARGE SCALE GENOMIC DNA]</scope>
    <source>
        <strain evidence="12 13">S8</strain>
    </source>
</reference>
<evidence type="ECO:0000256" key="4">
    <source>
        <dbReference type="ARBA" id="ARBA00022692"/>
    </source>
</evidence>
<dbReference type="EC" id="3.4.23.36" evidence="9"/>
<feature type="active site" evidence="9">
    <location>
        <position position="115"/>
    </location>
</feature>
<dbReference type="GO" id="GO:0004190">
    <property type="term" value="F:aspartic-type endopeptidase activity"/>
    <property type="evidence" value="ECO:0007669"/>
    <property type="project" value="UniProtKB-UniRule"/>
</dbReference>
<feature type="transmembrane region" description="Helical" evidence="9">
    <location>
        <begin position="62"/>
        <end position="80"/>
    </location>
</feature>
<dbReference type="OrthoDB" id="9810259at2"/>
<organism evidence="12 13">
    <name type="scientific">Methylocaldum marinum</name>
    <dbReference type="NCBI Taxonomy" id="1432792"/>
    <lineage>
        <taxon>Bacteria</taxon>
        <taxon>Pseudomonadati</taxon>
        <taxon>Pseudomonadota</taxon>
        <taxon>Gammaproteobacteria</taxon>
        <taxon>Methylococcales</taxon>
        <taxon>Methylococcaceae</taxon>
        <taxon>Methylocaldum</taxon>
    </lineage>
</organism>
<evidence type="ECO:0000256" key="2">
    <source>
        <dbReference type="ARBA" id="ARBA00022475"/>
    </source>
</evidence>
<evidence type="ECO:0000256" key="7">
    <source>
        <dbReference type="ARBA" id="ARBA00022989"/>
    </source>
</evidence>